<dbReference type="Pfam" id="PF01955">
    <property type="entry name" value="CbiZ"/>
    <property type="match status" value="1"/>
</dbReference>
<accession>A0A918GDC5</accession>
<dbReference type="InterPro" id="IPR002808">
    <property type="entry name" value="AdoCbi_amidolase"/>
</dbReference>
<protein>
    <submittedName>
        <fullName evidence="1">Adenosylcobinamide amidohydrolase</fullName>
    </submittedName>
</protein>
<comment type="caution">
    <text evidence="1">The sequence shown here is derived from an EMBL/GenBank/DDBJ whole genome shotgun (WGS) entry which is preliminary data.</text>
</comment>
<dbReference type="RefSeq" id="WP_189210489.1">
    <property type="nucleotide sequence ID" value="NZ_BMRB01000002.1"/>
</dbReference>
<keyword evidence="2" id="KW-1185">Reference proteome</keyword>
<evidence type="ECO:0000313" key="2">
    <source>
        <dbReference type="Proteomes" id="UP000660680"/>
    </source>
</evidence>
<proteinExistence type="predicted"/>
<reference evidence="1" key="1">
    <citation type="journal article" date="2014" name="Int. J. Syst. Evol. Microbiol.">
        <title>Complete genome sequence of Corynebacterium casei LMG S-19264T (=DSM 44701T), isolated from a smear-ripened cheese.</title>
        <authorList>
            <consortium name="US DOE Joint Genome Institute (JGI-PGF)"/>
            <person name="Walter F."/>
            <person name="Albersmeier A."/>
            <person name="Kalinowski J."/>
            <person name="Ruckert C."/>
        </authorList>
    </citation>
    <scope>NUCLEOTIDE SEQUENCE</scope>
    <source>
        <strain evidence="1">JCM 3276</strain>
    </source>
</reference>
<dbReference type="InterPro" id="IPR052209">
    <property type="entry name" value="CbiZ"/>
</dbReference>
<reference evidence="1" key="2">
    <citation type="submission" date="2020-09" db="EMBL/GenBank/DDBJ databases">
        <authorList>
            <person name="Sun Q."/>
            <person name="Ohkuma M."/>
        </authorList>
    </citation>
    <scope>NUCLEOTIDE SEQUENCE</scope>
    <source>
        <strain evidence="1">JCM 3276</strain>
    </source>
</reference>
<organism evidence="1 2">
    <name type="scientific">Actinokineospora fastidiosa</name>
    <dbReference type="NCBI Taxonomy" id="1816"/>
    <lineage>
        <taxon>Bacteria</taxon>
        <taxon>Bacillati</taxon>
        <taxon>Actinomycetota</taxon>
        <taxon>Actinomycetes</taxon>
        <taxon>Pseudonocardiales</taxon>
        <taxon>Pseudonocardiaceae</taxon>
        <taxon>Actinokineospora</taxon>
    </lineage>
</organism>
<gene>
    <name evidence="1" type="ORF">GCM10010171_23950</name>
</gene>
<dbReference type="AlphaFoldDB" id="A0A918GDC5"/>
<name>A0A918GDC5_9PSEU</name>
<dbReference type="PANTHER" id="PTHR35336:SF5">
    <property type="entry name" value="ADENOSYLCOBINAMIDE AMIDOHYDROLASE"/>
    <property type="match status" value="1"/>
</dbReference>
<dbReference type="EMBL" id="BMRB01000002">
    <property type="protein sequence ID" value="GGS29807.1"/>
    <property type="molecule type" value="Genomic_DNA"/>
</dbReference>
<dbReference type="PANTHER" id="PTHR35336">
    <property type="entry name" value="ADENOSYLCOBINAMIDE AMIDOHYDROLASE"/>
    <property type="match status" value="1"/>
</dbReference>
<sequence>MIEQPDILAQPDGRPALLWRLPAGTRCVSSAVLGGGIGSAEWVVNVEVDKDYDREPVAHLSALVAGWGLDGRGSGLLTAAAVRRFSVGRDGEVECAATVGLTYPVYAADPASSAVAAVPGTINLVCWIPAPLVDSALVNAVATATEAKSQALAEAGVAGTGTASDALVVCCPPGGREPYGGPRSRWGLRLANAVHTAVLTGTRDWQRRAR</sequence>
<evidence type="ECO:0000313" key="1">
    <source>
        <dbReference type="EMBL" id="GGS29807.1"/>
    </source>
</evidence>
<dbReference type="Proteomes" id="UP000660680">
    <property type="component" value="Unassembled WGS sequence"/>
</dbReference>